<protein>
    <submittedName>
        <fullName evidence="1">PIN domain-containing protein</fullName>
    </submittedName>
</protein>
<reference evidence="1 2" key="1">
    <citation type="submission" date="2020-12" db="EMBL/GenBank/DDBJ databases">
        <title>Microbacterium sp. HY060.</title>
        <authorList>
            <person name="Zhou J."/>
        </authorList>
    </citation>
    <scope>NUCLEOTIDE SEQUENCE [LARGE SCALE GENOMIC DNA]</scope>
    <source>
        <strain evidence="1 2">HY60</strain>
    </source>
</reference>
<dbReference type="EMBL" id="CP061169">
    <property type="protein sequence ID" value="QPZ38151.1"/>
    <property type="molecule type" value="Genomic_DNA"/>
</dbReference>
<proteinExistence type="predicted"/>
<organism evidence="1 2">
    <name type="scientific">Paramicrobacterium chengjingii</name>
    <dbReference type="NCBI Taxonomy" id="2769067"/>
    <lineage>
        <taxon>Bacteria</taxon>
        <taxon>Bacillati</taxon>
        <taxon>Actinomycetota</taxon>
        <taxon>Actinomycetes</taxon>
        <taxon>Micrococcales</taxon>
        <taxon>Microbacteriaceae</taxon>
        <taxon>Paramicrobacterium</taxon>
    </lineage>
</organism>
<keyword evidence="2" id="KW-1185">Reference proteome</keyword>
<gene>
    <name evidence="1" type="ORF">HCR76_15390</name>
</gene>
<name>A0ABX6YHB9_9MICO</name>
<dbReference type="RefSeq" id="WP_166987314.1">
    <property type="nucleotide sequence ID" value="NZ_CP061169.1"/>
</dbReference>
<accession>A0ABX6YHB9</accession>
<evidence type="ECO:0000313" key="1">
    <source>
        <dbReference type="EMBL" id="QPZ38151.1"/>
    </source>
</evidence>
<dbReference type="Proteomes" id="UP000662814">
    <property type="component" value="Chromosome"/>
</dbReference>
<evidence type="ECO:0000313" key="2">
    <source>
        <dbReference type="Proteomes" id="UP000662814"/>
    </source>
</evidence>
<sequence length="188" mass="21507">MRTSRVFVDSNNLASRTLRDWLFLIQQDSPGLYTTHTSFDVLVEAVRVRRRLHPKANGSLTSRFRDTLRENLNEVLEEFPGNVAFDGDDPDDHHVHAASLACRADMMLTDNYRDFGNPDALPYEVFSSDDFFLLVQDSAPQSVHRAVLTQSEYWQRFSNSKPLDVALRDAGCPLFASRVAHHLERAKR</sequence>